<dbReference type="Gene3D" id="3.40.640.10">
    <property type="entry name" value="Type I PLP-dependent aspartate aminotransferase-like (Major domain)"/>
    <property type="match status" value="1"/>
</dbReference>
<dbReference type="InterPro" id="IPR015421">
    <property type="entry name" value="PyrdxlP-dep_Trfase_major"/>
</dbReference>
<evidence type="ECO:0000256" key="4">
    <source>
        <dbReference type="ARBA" id="ARBA00012912"/>
    </source>
</evidence>
<dbReference type="Proteomes" id="UP000327044">
    <property type="component" value="Unassembled WGS sequence"/>
</dbReference>
<dbReference type="GO" id="GO:0009450">
    <property type="term" value="P:gamma-aminobutyric acid catabolic process"/>
    <property type="evidence" value="ECO:0007669"/>
    <property type="project" value="TreeGrafter"/>
</dbReference>
<dbReference type="FunCoup" id="A0A1Y1MBC3">
    <property type="interactions" value="1043"/>
</dbReference>
<dbReference type="PIRSF" id="PIRSF000521">
    <property type="entry name" value="Transaminase_4ab_Lys_Orn"/>
    <property type="match status" value="1"/>
</dbReference>
<dbReference type="Pfam" id="PF00202">
    <property type="entry name" value="Aminotran_3"/>
    <property type="match status" value="1"/>
</dbReference>
<evidence type="ECO:0000313" key="14">
    <source>
        <dbReference type="EMBL" id="KAB0795554.1"/>
    </source>
</evidence>
<dbReference type="InterPro" id="IPR015422">
    <property type="entry name" value="PyrdxlP-dep_Trfase_small"/>
</dbReference>
<sequence>MFSVPLRSFRPLNLKCIYRTTVARTATSLVPGEPSGPSLKTSIPGPVSAKLFKQLNHLQQAESVQFFADYDKSLGNYIVDVDSNVLLDCYSQISSLPLGYNHPNLLNVFNDAHNLKSLINRPALGVFPGADWPHKLQSVLMSVSPGLPMVATMMCGSCSNENAYKALCISYMRKERGGKDFSKQELESCMMNLPPGSPSVSLLSFHGAFHGRTFGALSTTHSKAIHKIDVPAFEWPIAHFPKYRYPLDEHASENKQEDQKCLEEVEDLIVSYKAKGKPVAGVVVEPIQSEGGDNEASPEFFQQLQRIAKRHGAGFLIDEVQTGGGPTGKMWCHEHFNLDSPPDIVTFSKKMQIGGFYHNENMKSSEPYRIFNTWMGDPGKLLILEEALNVIKKQHLLDVVQKSGKVLKSGIAQLEKEYPNLINSTRGRGTFLAFNADTPKLRDEIVSKLKQKGIQTGGCGDHSVRVRTALIFQEHHAAIFLDKLREVLREV</sequence>
<dbReference type="InterPro" id="IPR015424">
    <property type="entry name" value="PyrdxlP-dep_Trfase"/>
</dbReference>
<accession>A0A1Y1MBC3</accession>
<evidence type="ECO:0000256" key="9">
    <source>
        <dbReference type="ARBA" id="ARBA00030204"/>
    </source>
</evidence>
<reference evidence="14" key="3">
    <citation type="submission" date="2019-08" db="EMBL/GenBank/DDBJ databases">
        <authorList>
            <consortium name="Photinus pyralis genome working group"/>
            <person name="Fallon T.R."/>
            <person name="Sander Lower S.E."/>
            <person name="Weng J.-K."/>
        </authorList>
    </citation>
    <scope>NUCLEOTIDE SEQUENCE</scope>
    <source>
        <strain evidence="14">1611_PpyrPB1</strain>
        <tissue evidence="14">Whole body</tissue>
    </source>
</reference>
<evidence type="ECO:0000313" key="13">
    <source>
        <dbReference type="EMBL" id="JAV81860.1"/>
    </source>
</evidence>
<dbReference type="PANTHER" id="PTHR43206:SF1">
    <property type="entry name" value="4-AMINOBUTYRATE AMINOTRANSFERASE, MITOCHONDRIAL"/>
    <property type="match status" value="1"/>
</dbReference>
<dbReference type="CDD" id="cd00610">
    <property type="entry name" value="OAT_like"/>
    <property type="match status" value="1"/>
</dbReference>
<dbReference type="PANTHER" id="PTHR43206">
    <property type="entry name" value="AMINOTRANSFERASE"/>
    <property type="match status" value="1"/>
</dbReference>
<reference evidence="13" key="1">
    <citation type="journal article" date="2016" name="Sci. Rep.">
        <title>Molecular characterization of firefly nuptial gifts: a multi-omics approach sheds light on postcopulatory sexual selection.</title>
        <authorList>
            <person name="Al-Wathiqui N."/>
            <person name="Fallon T.R."/>
            <person name="South A."/>
            <person name="Weng J.K."/>
            <person name="Lewis S.M."/>
        </authorList>
    </citation>
    <scope>NUCLEOTIDE SEQUENCE</scope>
</reference>
<dbReference type="GO" id="GO:0030170">
    <property type="term" value="F:pyridoxal phosphate binding"/>
    <property type="evidence" value="ECO:0007669"/>
    <property type="project" value="InterPro"/>
</dbReference>
<reference evidence="14 15" key="2">
    <citation type="journal article" date="2018" name="Elife">
        <title>Firefly genomes illuminate parallel origins of bioluminescence in beetles.</title>
        <authorList>
            <person name="Fallon T.R."/>
            <person name="Lower S.E."/>
            <person name="Chang C.H."/>
            <person name="Bessho-Uehara M."/>
            <person name="Martin G.J."/>
            <person name="Bewick A.J."/>
            <person name="Behringer M."/>
            <person name="Debat H.J."/>
            <person name="Wong I."/>
            <person name="Day J.C."/>
            <person name="Suvorov A."/>
            <person name="Silva C.J."/>
            <person name="Stanger-Hall K.F."/>
            <person name="Hall D.W."/>
            <person name="Schmitz R.J."/>
            <person name="Nelson D.R."/>
            <person name="Lewis S.M."/>
            <person name="Shigenobu S."/>
            <person name="Bybee S.M."/>
            <person name="Larracuente A.M."/>
            <person name="Oba Y."/>
            <person name="Weng J.K."/>
        </authorList>
    </citation>
    <scope>NUCLEOTIDE SEQUENCE [LARGE SCALE GENOMIC DNA]</scope>
    <source>
        <strain evidence="14">1611_PpyrPB1</strain>
        <tissue evidence="14">Whole body</tissue>
    </source>
</reference>
<dbReference type="FunFam" id="3.40.640.10:FF:000029">
    <property type="entry name" value="4-aminobutyrate aminotransferase, mitochondrial"/>
    <property type="match status" value="1"/>
</dbReference>
<dbReference type="EC" id="2.6.1.22" evidence="3"/>
<comment type="similarity">
    <text evidence="2 12">Belongs to the class-III pyridoxal-phosphate-dependent aminotransferase family.</text>
</comment>
<dbReference type="NCBIfam" id="TIGR00699">
    <property type="entry name" value="GABAtrns_euk"/>
    <property type="match status" value="1"/>
</dbReference>
<evidence type="ECO:0000256" key="1">
    <source>
        <dbReference type="ARBA" id="ARBA00001933"/>
    </source>
</evidence>
<evidence type="ECO:0000256" key="11">
    <source>
        <dbReference type="ARBA" id="ARBA00031787"/>
    </source>
</evidence>
<evidence type="ECO:0000256" key="7">
    <source>
        <dbReference type="ARBA" id="ARBA00022898"/>
    </source>
</evidence>
<dbReference type="GO" id="GO:0005739">
    <property type="term" value="C:mitochondrion"/>
    <property type="evidence" value="ECO:0007669"/>
    <property type="project" value="TreeGrafter"/>
</dbReference>
<name>A0A1Y1MBC3_PHOPY</name>
<dbReference type="EMBL" id="GEZM01037897">
    <property type="protein sequence ID" value="JAV81860.1"/>
    <property type="molecule type" value="Transcribed_RNA"/>
</dbReference>
<dbReference type="Gene3D" id="3.90.1150.10">
    <property type="entry name" value="Aspartate Aminotransferase, domain 1"/>
    <property type="match status" value="1"/>
</dbReference>
<dbReference type="EMBL" id="VVIM01000008">
    <property type="protein sequence ID" value="KAB0795554.1"/>
    <property type="molecule type" value="Genomic_DNA"/>
</dbReference>
<keyword evidence="15" id="KW-1185">Reference proteome</keyword>
<dbReference type="SUPFAM" id="SSF53383">
    <property type="entry name" value="PLP-dependent transferases"/>
    <property type="match status" value="1"/>
</dbReference>
<dbReference type="InterPro" id="IPR005814">
    <property type="entry name" value="Aminotrans_3"/>
</dbReference>
<evidence type="ECO:0000256" key="3">
    <source>
        <dbReference type="ARBA" id="ARBA00012876"/>
    </source>
</evidence>
<evidence type="ECO:0000313" key="15">
    <source>
        <dbReference type="Proteomes" id="UP000327044"/>
    </source>
</evidence>
<dbReference type="InterPro" id="IPR004631">
    <property type="entry name" value="4NH2But_aminotransferase_euk"/>
</dbReference>
<dbReference type="InParanoid" id="A0A1Y1MBC3"/>
<protein>
    <recommendedName>
        <fullName evidence="10">(S)-3-amino-2-methylpropionate transaminase</fullName>
        <ecNumber evidence="4">2.6.1.19</ecNumber>
        <ecNumber evidence="3">2.6.1.22</ecNumber>
    </recommendedName>
    <alternativeName>
        <fullName evidence="11">GABA aminotransferase</fullName>
    </alternativeName>
    <alternativeName>
        <fullName evidence="9">Gamma-amino-N-butyrate transaminase</fullName>
    </alternativeName>
    <alternativeName>
        <fullName evidence="8">L-AIBAT</fullName>
    </alternativeName>
</protein>
<evidence type="ECO:0000256" key="8">
    <source>
        <dbReference type="ARBA" id="ARBA00029760"/>
    </source>
</evidence>
<keyword evidence="6" id="KW-0808">Transferase</keyword>
<keyword evidence="7 12" id="KW-0663">Pyridoxal phosphate</keyword>
<evidence type="ECO:0000256" key="6">
    <source>
        <dbReference type="ARBA" id="ARBA00022679"/>
    </source>
</evidence>
<dbReference type="AlphaFoldDB" id="A0A1Y1MBC3"/>
<dbReference type="OrthoDB" id="5419315at2759"/>
<organism evidence="13">
    <name type="scientific">Photinus pyralis</name>
    <name type="common">Common eastern firefly</name>
    <name type="synonym">Lampyris pyralis</name>
    <dbReference type="NCBI Taxonomy" id="7054"/>
    <lineage>
        <taxon>Eukaryota</taxon>
        <taxon>Metazoa</taxon>
        <taxon>Ecdysozoa</taxon>
        <taxon>Arthropoda</taxon>
        <taxon>Hexapoda</taxon>
        <taxon>Insecta</taxon>
        <taxon>Pterygota</taxon>
        <taxon>Neoptera</taxon>
        <taxon>Endopterygota</taxon>
        <taxon>Coleoptera</taxon>
        <taxon>Polyphaga</taxon>
        <taxon>Elateriformia</taxon>
        <taxon>Elateroidea</taxon>
        <taxon>Lampyridae</taxon>
        <taxon>Lampyrinae</taxon>
        <taxon>Photinus</taxon>
    </lineage>
</organism>
<proteinExistence type="inferred from homology"/>
<evidence type="ECO:0000256" key="5">
    <source>
        <dbReference type="ARBA" id="ARBA00022576"/>
    </source>
</evidence>
<dbReference type="EC" id="2.6.1.19" evidence="4"/>
<evidence type="ECO:0000256" key="12">
    <source>
        <dbReference type="RuleBase" id="RU003560"/>
    </source>
</evidence>
<comment type="cofactor">
    <cofactor evidence="1">
        <name>pyridoxal 5'-phosphate</name>
        <dbReference type="ChEBI" id="CHEBI:597326"/>
    </cofactor>
</comment>
<dbReference type="GO" id="GO:0034386">
    <property type="term" value="F:4-aminobutyrate:2-oxoglutarate transaminase activity"/>
    <property type="evidence" value="ECO:0007669"/>
    <property type="project" value="UniProtKB-EC"/>
</dbReference>
<gene>
    <name evidence="14" type="ORF">PPYR_12393</name>
</gene>
<keyword evidence="5" id="KW-0032">Aminotransferase</keyword>
<dbReference type="GO" id="GO:0047298">
    <property type="term" value="F:(S)-3-amino-2-methylpropionate transaminase activity"/>
    <property type="evidence" value="ECO:0007669"/>
    <property type="project" value="UniProtKB-EC"/>
</dbReference>
<evidence type="ECO:0000256" key="2">
    <source>
        <dbReference type="ARBA" id="ARBA00008954"/>
    </source>
</evidence>
<evidence type="ECO:0000256" key="10">
    <source>
        <dbReference type="ARBA" id="ARBA00030857"/>
    </source>
</evidence>